<gene>
    <name evidence="2" type="ORF">P6P90_16670</name>
</gene>
<feature type="domain" description="Kanamycin nucleotidyltransferase C-terminal" evidence="1">
    <location>
        <begin position="131"/>
        <end position="237"/>
    </location>
</feature>
<evidence type="ECO:0000313" key="3">
    <source>
        <dbReference type="Proteomes" id="UP001218246"/>
    </source>
</evidence>
<evidence type="ECO:0000259" key="1">
    <source>
        <dbReference type="Pfam" id="PF07827"/>
    </source>
</evidence>
<dbReference type="EMBL" id="JARULN010000032">
    <property type="protein sequence ID" value="MDG5755531.1"/>
    <property type="molecule type" value="Genomic_DNA"/>
</dbReference>
<organism evidence="2 3">
    <name type="scientific">Ectobacillus antri</name>
    <dbReference type="NCBI Taxonomy" id="2486280"/>
    <lineage>
        <taxon>Bacteria</taxon>
        <taxon>Bacillati</taxon>
        <taxon>Bacillota</taxon>
        <taxon>Bacilli</taxon>
        <taxon>Bacillales</taxon>
        <taxon>Bacillaceae</taxon>
        <taxon>Ectobacillus</taxon>
    </lineage>
</organism>
<sequence>MKKQLWEPKRFSEQERWEIISEIVEKLKDTYEDELISIAVEGSTAKGLVKPQSDLEFRVVLKGQNYHRWHAFFYKEMFVGISYNSVDRIENEGRFIDYEWPIKGDAVHTAKVLYDPHHLYDFWRKEAKIGEAAADFKELLRDALADMYEHVYKMFLCEDDLSRRQQSVAIAHWAVMSVGLANRHQYPSNKTMLHDSFRLPDVPVRYEELLRKLLCEETAEAAGELWFACKEWGQLHGIDMHDEQLRGL</sequence>
<name>A0ABT6HAI3_9BACI</name>
<proteinExistence type="predicted"/>
<dbReference type="Gene3D" id="1.20.120.330">
    <property type="entry name" value="Nucleotidyltransferases domain 2"/>
    <property type="match status" value="1"/>
</dbReference>
<dbReference type="RefSeq" id="WP_278018600.1">
    <property type="nucleotide sequence ID" value="NZ_JARRRY010000024.1"/>
</dbReference>
<dbReference type="Pfam" id="PF07827">
    <property type="entry name" value="KNTase_C"/>
    <property type="match status" value="1"/>
</dbReference>
<dbReference type="Proteomes" id="UP001218246">
    <property type="component" value="Unassembled WGS sequence"/>
</dbReference>
<comment type="caution">
    <text evidence="2">The sequence shown here is derived from an EMBL/GenBank/DDBJ whole genome shotgun (WGS) entry which is preliminary data.</text>
</comment>
<evidence type="ECO:0000313" key="2">
    <source>
        <dbReference type="EMBL" id="MDG5755531.1"/>
    </source>
</evidence>
<dbReference type="InterPro" id="IPR043519">
    <property type="entry name" value="NT_sf"/>
</dbReference>
<dbReference type="InterPro" id="IPR012481">
    <property type="entry name" value="KNTase_C"/>
</dbReference>
<protein>
    <submittedName>
        <fullName evidence="2">Kanamycin nucleotidyltransferase C-terminal domain-containing protein</fullName>
    </submittedName>
</protein>
<accession>A0ABT6HAI3</accession>
<dbReference type="Gene3D" id="3.30.460.10">
    <property type="entry name" value="Beta Polymerase, domain 2"/>
    <property type="match status" value="1"/>
</dbReference>
<keyword evidence="3" id="KW-1185">Reference proteome</keyword>
<dbReference type="SUPFAM" id="SSF81301">
    <property type="entry name" value="Nucleotidyltransferase"/>
    <property type="match status" value="1"/>
</dbReference>
<reference evidence="2 3" key="1">
    <citation type="submission" date="2023-04" db="EMBL/GenBank/DDBJ databases">
        <title>Ectobacillus antri isolated from activated sludge.</title>
        <authorList>
            <person name="Yan P."/>
            <person name="Liu X."/>
        </authorList>
    </citation>
    <scope>NUCLEOTIDE SEQUENCE [LARGE SCALE GENOMIC DNA]</scope>
    <source>
        <strain evidence="2 3">C18H</strain>
    </source>
</reference>